<dbReference type="AlphaFoldDB" id="A0AAP2D8D8"/>
<dbReference type="InterPro" id="IPR013784">
    <property type="entry name" value="Carb-bd-like_fold"/>
</dbReference>
<proteinExistence type="predicted"/>
<keyword evidence="2" id="KW-1185">Reference proteome</keyword>
<dbReference type="SUPFAM" id="SSF49464">
    <property type="entry name" value="Carboxypeptidase regulatory domain-like"/>
    <property type="match status" value="1"/>
</dbReference>
<organism evidence="1 2">
    <name type="scientific">Dawidia soli</name>
    <dbReference type="NCBI Taxonomy" id="2782352"/>
    <lineage>
        <taxon>Bacteria</taxon>
        <taxon>Pseudomonadati</taxon>
        <taxon>Bacteroidota</taxon>
        <taxon>Cytophagia</taxon>
        <taxon>Cytophagales</taxon>
        <taxon>Chryseotaleaceae</taxon>
        <taxon>Dawidia</taxon>
    </lineage>
</organism>
<reference evidence="1 2" key="1">
    <citation type="submission" date="2021-05" db="EMBL/GenBank/DDBJ databases">
        <title>A Polyphasic approach of four new species of the genus Ohtaekwangia: Ohtaekwangia histidinii sp. nov., Ohtaekwangia cretensis sp. nov., Ohtaekwangia indiensis sp. nov., Ohtaekwangia reichenbachii sp. nov. from diverse environment.</title>
        <authorList>
            <person name="Octaviana S."/>
        </authorList>
    </citation>
    <scope>NUCLEOTIDE SEQUENCE [LARGE SCALE GENOMIC DNA]</scope>
    <source>
        <strain evidence="1 2">PWU37</strain>
    </source>
</reference>
<accession>A0AAP2D8D8</accession>
<dbReference type="PROSITE" id="PS51257">
    <property type="entry name" value="PROKAR_LIPOPROTEIN"/>
    <property type="match status" value="1"/>
</dbReference>
<dbReference type="SUPFAM" id="SSF49452">
    <property type="entry name" value="Starch-binding domain-like"/>
    <property type="match status" value="1"/>
</dbReference>
<dbReference type="InterPro" id="IPR008969">
    <property type="entry name" value="CarboxyPept-like_regulatory"/>
</dbReference>
<dbReference type="RefSeq" id="WP_254090309.1">
    <property type="nucleotide sequence ID" value="NZ_JAHESC010000013.1"/>
</dbReference>
<comment type="caution">
    <text evidence="1">The sequence shown here is derived from an EMBL/GenBank/DDBJ whole genome shotgun (WGS) entry which is preliminary data.</text>
</comment>
<sequence>MSKTLRFLQYVMLLGTFVVLLSSCEDDEGTSVALGTISGTVTGEQGQPLSDVTVTVSGVKEEDIVVTTDANGKYSVDGVSVKLHAVTFSKTGLLRTSLSVDAGDFDENNRATVDASMLDASKLIVGVVKDAKNGLAPLEGVRVSVGVAGEAVTGADGSFTIENLIVDNYSVTFHKDGYVDVTKTVGKGDFDVATGIANVGDVNMGGKEILRGLTADDLAAAEKWYFNEYRGGRNADSYPHWDWSTNYMGTLDFRGNWEEQNEGTTLRIRNDDADRANPANLDVFDSFVFGSKKITDDNKILSLRVRTHSASDAAPTIWGVQVVDLSAADPVAVKIGETKGLNSEAYQDFDFDLSAYVGKEVIIAVGTYRAATGDYWKQLVLRAIRFSNRKVIGWEWLPGTEIVNGWKLTTETAASTMPQTKKIFSGLTTYTGDKNRDHYIEAYRSWRDNNHIGANWSLLPVKKDPEPFAGQGFIIKTRDDNETSSTVPEAQIYAKFSISGGSDQLVLHARNFSGSPTYFKVSAVQNDGTLTHLSPTSNTANSASADVDGLWKFSHQAGEGNGELSAYASFEYDLSSFDGQDVTIVIGVYNMVKSGENKLSIRQIELK</sequence>
<dbReference type="GO" id="GO:0030246">
    <property type="term" value="F:carbohydrate binding"/>
    <property type="evidence" value="ECO:0007669"/>
    <property type="project" value="InterPro"/>
</dbReference>
<name>A0AAP2D8D8_9BACT</name>
<protein>
    <submittedName>
        <fullName evidence="1">MSCRAMM family adhesin SdrC</fullName>
    </submittedName>
</protein>
<dbReference type="Pfam" id="PF13620">
    <property type="entry name" value="CarboxypepD_reg"/>
    <property type="match status" value="2"/>
</dbReference>
<evidence type="ECO:0000313" key="1">
    <source>
        <dbReference type="EMBL" id="MBT1687074.1"/>
    </source>
</evidence>
<evidence type="ECO:0000313" key="2">
    <source>
        <dbReference type="Proteomes" id="UP001319180"/>
    </source>
</evidence>
<gene>
    <name evidence="1" type="ORF">KK078_10920</name>
</gene>
<dbReference type="Gene3D" id="2.60.40.1120">
    <property type="entry name" value="Carboxypeptidase-like, regulatory domain"/>
    <property type="match status" value="2"/>
</dbReference>
<dbReference type="EMBL" id="JAHESC010000013">
    <property type="protein sequence ID" value="MBT1687074.1"/>
    <property type="molecule type" value="Genomic_DNA"/>
</dbReference>
<dbReference type="Proteomes" id="UP001319180">
    <property type="component" value="Unassembled WGS sequence"/>
</dbReference>